<comment type="similarity">
    <text evidence="4">Belongs to the alanine racemase family.</text>
</comment>
<proteinExistence type="inferred from homology"/>
<dbReference type="SMART" id="SM01005">
    <property type="entry name" value="Ala_racemase_C"/>
    <property type="match status" value="1"/>
</dbReference>
<evidence type="ECO:0000256" key="1">
    <source>
        <dbReference type="ARBA" id="ARBA00001933"/>
    </source>
</evidence>
<dbReference type="GO" id="GO:0008784">
    <property type="term" value="F:alanine racemase activity"/>
    <property type="evidence" value="ECO:0007669"/>
    <property type="project" value="UniProtKB-UniRule"/>
</dbReference>
<dbReference type="CDD" id="cd00430">
    <property type="entry name" value="PLPDE_III_AR"/>
    <property type="match status" value="1"/>
</dbReference>
<dbReference type="PANTHER" id="PTHR30511:SF0">
    <property type="entry name" value="ALANINE RACEMASE, CATABOLIC-RELATED"/>
    <property type="match status" value="1"/>
</dbReference>
<keyword evidence="2 4" id="KW-0663">Pyridoxal phosphate</keyword>
<comment type="caution">
    <text evidence="8">The sequence shown here is derived from an EMBL/GenBank/DDBJ whole genome shotgun (WGS) entry which is preliminary data.</text>
</comment>
<dbReference type="PRINTS" id="PR00992">
    <property type="entry name" value="ALARACEMASE"/>
</dbReference>
<feature type="modified residue" description="N6-(pyridoxal phosphate)lysine" evidence="4 5">
    <location>
        <position position="37"/>
    </location>
</feature>
<comment type="pathway">
    <text evidence="4">Amino-acid biosynthesis; D-alanine biosynthesis; D-alanine from L-alanine: step 1/1.</text>
</comment>
<dbReference type="SUPFAM" id="SSF50621">
    <property type="entry name" value="Alanine racemase C-terminal domain-like"/>
    <property type="match status" value="1"/>
</dbReference>
<evidence type="ECO:0000256" key="6">
    <source>
        <dbReference type="PIRSR" id="PIRSR600821-52"/>
    </source>
</evidence>
<evidence type="ECO:0000256" key="2">
    <source>
        <dbReference type="ARBA" id="ARBA00022898"/>
    </source>
</evidence>
<dbReference type="SUPFAM" id="SSF51419">
    <property type="entry name" value="PLP-binding barrel"/>
    <property type="match status" value="1"/>
</dbReference>
<comment type="function">
    <text evidence="4">Catalyzes the interconversion of L-alanine and D-alanine. May also act on other amino acids.</text>
</comment>
<name>A0A420ZDV4_UNCK3</name>
<comment type="cofactor">
    <cofactor evidence="1 4 5">
        <name>pyridoxal 5'-phosphate</name>
        <dbReference type="ChEBI" id="CHEBI:597326"/>
    </cofactor>
</comment>
<reference evidence="8 9" key="1">
    <citation type="submission" date="2018-06" db="EMBL/GenBank/DDBJ databases">
        <title>Extensive metabolic versatility and redundancy in microbially diverse, dynamic hydrothermal sediments.</title>
        <authorList>
            <person name="Dombrowski N."/>
            <person name="Teske A."/>
            <person name="Baker B.J."/>
        </authorList>
    </citation>
    <scope>NUCLEOTIDE SEQUENCE [LARGE SCALE GENOMIC DNA]</scope>
    <source>
        <strain evidence="8">B79_G16</strain>
    </source>
</reference>
<dbReference type="Pfam" id="PF00842">
    <property type="entry name" value="Ala_racemase_C"/>
    <property type="match status" value="1"/>
</dbReference>
<dbReference type="UniPathway" id="UPA00042">
    <property type="reaction ID" value="UER00497"/>
</dbReference>
<accession>A0A420ZDV4</accession>
<evidence type="ECO:0000313" key="8">
    <source>
        <dbReference type="EMBL" id="RLC37870.1"/>
    </source>
</evidence>
<dbReference type="Proteomes" id="UP000281261">
    <property type="component" value="Unassembled WGS sequence"/>
</dbReference>
<dbReference type="EC" id="5.1.1.1" evidence="4"/>
<organism evidence="8 9">
    <name type="scientific">candidate division Kazan bacterium</name>
    <dbReference type="NCBI Taxonomy" id="2202143"/>
    <lineage>
        <taxon>Bacteria</taxon>
        <taxon>Bacteria division Kazan-3B-28</taxon>
    </lineage>
</organism>
<dbReference type="NCBIfam" id="TIGR00492">
    <property type="entry name" value="alr"/>
    <property type="match status" value="1"/>
</dbReference>
<dbReference type="GO" id="GO:0005829">
    <property type="term" value="C:cytosol"/>
    <property type="evidence" value="ECO:0007669"/>
    <property type="project" value="TreeGrafter"/>
</dbReference>
<dbReference type="Gene3D" id="3.20.20.10">
    <property type="entry name" value="Alanine racemase"/>
    <property type="match status" value="1"/>
</dbReference>
<feature type="active site" description="Proton acceptor; specific for D-alanine" evidence="4">
    <location>
        <position position="37"/>
    </location>
</feature>
<evidence type="ECO:0000259" key="7">
    <source>
        <dbReference type="SMART" id="SM01005"/>
    </source>
</evidence>
<feature type="binding site" evidence="4 6">
    <location>
        <position position="326"/>
    </location>
    <ligand>
        <name>substrate</name>
    </ligand>
</feature>
<feature type="domain" description="Alanine racemase C-terminal" evidence="7">
    <location>
        <begin position="257"/>
        <end position="385"/>
    </location>
</feature>
<feature type="active site" description="Proton acceptor; specific for L-alanine" evidence="4">
    <location>
        <position position="278"/>
    </location>
</feature>
<dbReference type="InterPro" id="IPR009006">
    <property type="entry name" value="Ala_racemase/Decarboxylase_C"/>
</dbReference>
<dbReference type="GO" id="GO:0030632">
    <property type="term" value="P:D-alanine biosynthetic process"/>
    <property type="evidence" value="ECO:0007669"/>
    <property type="project" value="UniProtKB-UniRule"/>
</dbReference>
<comment type="catalytic activity">
    <reaction evidence="4">
        <text>L-alanine = D-alanine</text>
        <dbReference type="Rhea" id="RHEA:20249"/>
        <dbReference type="ChEBI" id="CHEBI:57416"/>
        <dbReference type="ChEBI" id="CHEBI:57972"/>
        <dbReference type="EC" id="5.1.1.1"/>
    </reaction>
</comment>
<dbReference type="FunFam" id="3.20.20.10:FF:000002">
    <property type="entry name" value="Alanine racemase"/>
    <property type="match status" value="1"/>
</dbReference>
<dbReference type="EMBL" id="QMNG01000001">
    <property type="protein sequence ID" value="RLC37870.1"/>
    <property type="molecule type" value="Genomic_DNA"/>
</dbReference>
<dbReference type="GO" id="GO:0030170">
    <property type="term" value="F:pyridoxal phosphate binding"/>
    <property type="evidence" value="ECO:0007669"/>
    <property type="project" value="UniProtKB-UniRule"/>
</dbReference>
<evidence type="ECO:0000256" key="4">
    <source>
        <dbReference type="HAMAP-Rule" id="MF_01201"/>
    </source>
</evidence>
<dbReference type="InterPro" id="IPR011079">
    <property type="entry name" value="Ala_racemase_C"/>
</dbReference>
<dbReference type="PROSITE" id="PS00395">
    <property type="entry name" value="ALANINE_RACEMASE"/>
    <property type="match status" value="1"/>
</dbReference>
<dbReference type="AlphaFoldDB" id="A0A420ZDV4"/>
<evidence type="ECO:0000256" key="3">
    <source>
        <dbReference type="ARBA" id="ARBA00023235"/>
    </source>
</evidence>
<dbReference type="InterPro" id="IPR029066">
    <property type="entry name" value="PLP-binding_barrel"/>
</dbReference>
<gene>
    <name evidence="8" type="primary">alr</name>
    <name evidence="8" type="ORF">DRH29_00440</name>
</gene>
<dbReference type="InterPro" id="IPR000821">
    <property type="entry name" value="Ala_racemase"/>
</dbReference>
<dbReference type="HAMAP" id="MF_01201">
    <property type="entry name" value="Ala_racemase"/>
    <property type="match status" value="1"/>
</dbReference>
<feature type="binding site" evidence="4 6">
    <location>
        <position position="135"/>
    </location>
    <ligand>
        <name>substrate</name>
    </ligand>
</feature>
<dbReference type="InterPro" id="IPR001608">
    <property type="entry name" value="Ala_racemase_N"/>
</dbReference>
<sequence>MSGSLIAISVDLKAIDHNIKQVRRLLKPETRIMAVVKANAYGHGILEVARQALKSGAAYLGVVSAQEALWLRKKGILRPIVVLGAVAKEDIKSLIKEKVAMAVYNQESYRMISRTAFILNKRAIIWLKIETGINRLGFSIDGNNNGVIKIVKRIAAKSRYLQLEGIYSHLASVEELNKSYTSDQILTFERILKKIEDLGVKIPIASLAASAAASCLPESRFNCVRIGIEMYGLWPSRGVELWCKRSKKTRNFKLKPALSYKTKLVQVKRVKTGDFIGYGCSFQAPRAMTIGVIPVGYYEGLPRSLSNMGFALLKGAVVPIIGRICMNMTILDLSRRPRAKVGDEIVLIGKSKNKTITATDVADWANTINYEITTRIPEHIERVYKT</sequence>
<dbReference type="InterPro" id="IPR020622">
    <property type="entry name" value="Ala_racemase_pyridoxalP-BS"/>
</dbReference>
<keyword evidence="3 4" id="KW-0413">Isomerase</keyword>
<dbReference type="Gene3D" id="2.40.37.10">
    <property type="entry name" value="Lyase, Ornithine Decarboxylase, Chain A, domain 1"/>
    <property type="match status" value="1"/>
</dbReference>
<protein>
    <recommendedName>
        <fullName evidence="4">Alanine racemase</fullName>
        <ecNumber evidence="4">5.1.1.1</ecNumber>
    </recommendedName>
</protein>
<dbReference type="PANTHER" id="PTHR30511">
    <property type="entry name" value="ALANINE RACEMASE"/>
    <property type="match status" value="1"/>
</dbReference>
<dbReference type="Pfam" id="PF01168">
    <property type="entry name" value="Ala_racemase_N"/>
    <property type="match status" value="1"/>
</dbReference>
<evidence type="ECO:0000313" key="9">
    <source>
        <dbReference type="Proteomes" id="UP000281261"/>
    </source>
</evidence>
<evidence type="ECO:0000256" key="5">
    <source>
        <dbReference type="PIRSR" id="PIRSR600821-50"/>
    </source>
</evidence>